<dbReference type="SUPFAM" id="SSF52540">
    <property type="entry name" value="P-loop containing nucleoside triphosphate hydrolases"/>
    <property type="match status" value="2"/>
</dbReference>
<gene>
    <name evidence="11" type="ORF">SM0020_26491</name>
</gene>
<evidence type="ECO:0000256" key="1">
    <source>
        <dbReference type="ARBA" id="ARBA00005417"/>
    </source>
</evidence>
<keyword evidence="9" id="KW-0472">Membrane</keyword>
<evidence type="ECO:0000313" key="11">
    <source>
        <dbReference type="EMBL" id="EHK74922.1"/>
    </source>
</evidence>
<dbReference type="Gene3D" id="3.40.50.300">
    <property type="entry name" value="P-loop containing nucleotide triphosphate hydrolases"/>
    <property type="match status" value="2"/>
</dbReference>
<evidence type="ECO:0000256" key="4">
    <source>
        <dbReference type="ARBA" id="ARBA00022597"/>
    </source>
</evidence>
<evidence type="ECO:0000256" key="2">
    <source>
        <dbReference type="ARBA" id="ARBA00022448"/>
    </source>
</evidence>
<dbReference type="SMART" id="SM00382">
    <property type="entry name" value="AAA"/>
    <property type="match status" value="2"/>
</dbReference>
<comment type="similarity">
    <text evidence="1">Belongs to the ABC transporter superfamily.</text>
</comment>
<evidence type="ECO:0000256" key="3">
    <source>
        <dbReference type="ARBA" id="ARBA00022475"/>
    </source>
</evidence>
<dbReference type="AlphaFoldDB" id="H0G720"/>
<dbReference type="PROSITE" id="PS00211">
    <property type="entry name" value="ABC_TRANSPORTER_1"/>
    <property type="match status" value="1"/>
</dbReference>
<dbReference type="GO" id="GO:0016887">
    <property type="term" value="F:ATP hydrolysis activity"/>
    <property type="evidence" value="ECO:0007669"/>
    <property type="project" value="InterPro"/>
</dbReference>
<evidence type="ECO:0000256" key="5">
    <source>
        <dbReference type="ARBA" id="ARBA00022737"/>
    </source>
</evidence>
<dbReference type="InterPro" id="IPR003593">
    <property type="entry name" value="AAA+_ATPase"/>
</dbReference>
<keyword evidence="4" id="KW-0762">Sugar transport</keyword>
<dbReference type="PANTHER" id="PTHR43790:SF3">
    <property type="entry name" value="D-ALLOSE IMPORT ATP-BINDING PROTEIN ALSA-RELATED"/>
    <property type="match status" value="1"/>
</dbReference>
<protein>
    <submittedName>
        <fullName evidence="11">ABC transporter</fullName>
    </submittedName>
</protein>
<keyword evidence="2" id="KW-0813">Transport</keyword>
<keyword evidence="8" id="KW-1278">Translocase</keyword>
<keyword evidence="5" id="KW-0677">Repeat</keyword>
<feature type="domain" description="ABC transporter" evidence="10">
    <location>
        <begin position="271"/>
        <end position="517"/>
    </location>
</feature>
<dbReference type="PROSITE" id="PS50893">
    <property type="entry name" value="ABC_TRANSPORTER_2"/>
    <property type="match status" value="2"/>
</dbReference>
<dbReference type="InterPro" id="IPR050107">
    <property type="entry name" value="ABC_carbohydrate_import_ATPase"/>
</dbReference>
<keyword evidence="7" id="KW-0067">ATP-binding</keyword>
<evidence type="ECO:0000256" key="7">
    <source>
        <dbReference type="ARBA" id="ARBA00022840"/>
    </source>
</evidence>
<dbReference type="CDD" id="cd03215">
    <property type="entry name" value="ABC_Carb_Monos_II"/>
    <property type="match status" value="1"/>
</dbReference>
<name>H0G720_RHIML</name>
<dbReference type="CDD" id="cd03216">
    <property type="entry name" value="ABC_Carb_Monos_I"/>
    <property type="match status" value="1"/>
</dbReference>
<dbReference type="GO" id="GO:0005524">
    <property type="term" value="F:ATP binding"/>
    <property type="evidence" value="ECO:0007669"/>
    <property type="project" value="UniProtKB-KW"/>
</dbReference>
<organism evidence="11 12">
    <name type="scientific">Sinorhizobium meliloti CCNWSX0020</name>
    <dbReference type="NCBI Taxonomy" id="1107881"/>
    <lineage>
        <taxon>Bacteria</taxon>
        <taxon>Pseudomonadati</taxon>
        <taxon>Pseudomonadota</taxon>
        <taxon>Alphaproteobacteria</taxon>
        <taxon>Hyphomicrobiales</taxon>
        <taxon>Rhizobiaceae</taxon>
        <taxon>Sinorhizobium/Ensifer group</taxon>
        <taxon>Sinorhizobium</taxon>
    </lineage>
</organism>
<evidence type="ECO:0000313" key="12">
    <source>
        <dbReference type="Proteomes" id="UP000004038"/>
    </source>
</evidence>
<dbReference type="InterPro" id="IPR027417">
    <property type="entry name" value="P-loop_NTPase"/>
</dbReference>
<evidence type="ECO:0000256" key="9">
    <source>
        <dbReference type="ARBA" id="ARBA00023136"/>
    </source>
</evidence>
<dbReference type="InterPro" id="IPR017871">
    <property type="entry name" value="ABC_transporter-like_CS"/>
</dbReference>
<evidence type="ECO:0000256" key="6">
    <source>
        <dbReference type="ARBA" id="ARBA00022741"/>
    </source>
</evidence>
<evidence type="ECO:0000256" key="8">
    <source>
        <dbReference type="ARBA" id="ARBA00022967"/>
    </source>
</evidence>
<evidence type="ECO:0000259" key="10">
    <source>
        <dbReference type="PROSITE" id="PS50893"/>
    </source>
</evidence>
<dbReference type="Pfam" id="PF00005">
    <property type="entry name" value="ABC_tran"/>
    <property type="match status" value="2"/>
</dbReference>
<dbReference type="PATRIC" id="fig|1107881.3.peg.5367"/>
<keyword evidence="3" id="KW-1003">Cell membrane</keyword>
<dbReference type="InterPro" id="IPR003439">
    <property type="entry name" value="ABC_transporter-like_ATP-bd"/>
</dbReference>
<dbReference type="RefSeq" id="WP_003534007.1">
    <property type="nucleotide sequence ID" value="NZ_AGVV01000073.1"/>
</dbReference>
<keyword evidence="6" id="KW-0547">Nucleotide-binding</keyword>
<dbReference type="EMBL" id="AGVV01000073">
    <property type="protein sequence ID" value="EHK74922.1"/>
    <property type="molecule type" value="Genomic_DNA"/>
</dbReference>
<dbReference type="PANTHER" id="PTHR43790">
    <property type="entry name" value="CARBOHYDRATE TRANSPORT ATP-BINDING PROTEIN MG119-RELATED"/>
    <property type="match status" value="1"/>
</dbReference>
<dbReference type="Proteomes" id="UP000004038">
    <property type="component" value="Unassembled WGS sequence"/>
</dbReference>
<feature type="domain" description="ABC transporter" evidence="10">
    <location>
        <begin position="21"/>
        <end position="257"/>
    </location>
</feature>
<sequence>MHMRTDTSANLAPQLPSTPFLACDGLTKSFGAVNALRGVDFRVDRGRVRGLIGENGAGKSTLVKIIAGVQRPDDGTMTLNGRRLRFANTNDAIRAGIVTVHQDINLVQTMTVAENLMLNNEPCRRFGVIEGRRLEQTVVKLLQQYEVDVAPNDDVSRLSNDRKKMVQIIKGIALRPDVLLLDEPTSSLTEHEVEVVLGLIRRLADDQVGVVLISHYLNEIFDVCHDLTVMRDGAVVWNGAIATTTRAEAVASMVGQRLDAPQRRAVAALPFADDGVLKVERIGIPRRVEPMSFTLRRGEILGITGLAGSGLDDIAKLIFGAAPNASRDGRVAVNGVPVPLGQPAAAVRAGIALITGDRHGEGVLLGASLEDNICLTVIDRFAGFLGRLDRKAMRRTARSNIERLRVRAPGPNAAISQLSGGNQQKVLIAKWLETNPKVFILQDPTIGVDVGAKAEIRAIIEDMLSNGVGIVLITTELEDLVSMCDRVLVVFRGALVAELSGGGITRETILHIASCGAAEERATA</sequence>
<accession>H0G720</accession>
<proteinExistence type="inferred from homology"/>
<reference evidence="11 12" key="1">
    <citation type="journal article" date="2012" name="J. Bacteriol.">
        <title>Draft Genome Sequence of Sinorhizobium meliloti CCNWSX0020, a Nitrogen-Fixing Symbiont with Copper Tolerance Capability Isolated from Lead-Zinc Mine Tailings.</title>
        <authorList>
            <person name="Li Z."/>
            <person name="Ma Z."/>
            <person name="Hao X."/>
            <person name="Wei G."/>
        </authorList>
    </citation>
    <scope>NUCLEOTIDE SEQUENCE [LARGE SCALE GENOMIC DNA]</scope>
    <source>
        <strain evidence="11 12">CCNWSX0020</strain>
    </source>
</reference>